<keyword evidence="6 9" id="KW-0472">Membrane</keyword>
<comment type="similarity">
    <text evidence="2">Belongs to the G-protein coupled receptor 1 family.</text>
</comment>
<sequence length="216" mass="24941">MYVFSSPVLILANYRYAEYIDGTMVPVCLTQADTFWSALYFILIISLFFALPMAILVILYTVIACHLMANPGIVAPCTSSAALRYRRQVIIMLGTVVLLFFLCLLPFRAFTLWIILESSEAMFSLGVEKYYFILYFSRCMLYLNSAINPILYNLMSSKFRDGFSKLLGFRKIDKMRLKRRCTLTTTTTISTNSSQKKTSPEQLFIYKWIIHFCLCL</sequence>
<evidence type="ECO:0000256" key="2">
    <source>
        <dbReference type="ARBA" id="ARBA00010663"/>
    </source>
</evidence>
<feature type="domain" description="G-protein coupled receptors family 1 profile" evidence="10">
    <location>
        <begin position="1"/>
        <end position="152"/>
    </location>
</feature>
<evidence type="ECO:0000313" key="11">
    <source>
        <dbReference type="EMBL" id="JAS13000.1"/>
    </source>
</evidence>
<dbReference type="EMBL" id="GEDC01024298">
    <property type="protein sequence ID" value="JAS13000.1"/>
    <property type="molecule type" value="Transcribed_RNA"/>
</dbReference>
<keyword evidence="4 9" id="KW-1133">Transmembrane helix</keyword>
<evidence type="ECO:0000259" key="10">
    <source>
        <dbReference type="PROSITE" id="PS50262"/>
    </source>
</evidence>
<dbReference type="PRINTS" id="PR00237">
    <property type="entry name" value="GPCRRHODOPSN"/>
</dbReference>
<reference evidence="11" key="1">
    <citation type="submission" date="2015-12" db="EMBL/GenBank/DDBJ databases">
        <title>De novo transcriptome assembly of four potential Pierce s Disease insect vectors from Arizona vineyards.</title>
        <authorList>
            <person name="Tassone E.E."/>
        </authorList>
    </citation>
    <scope>NUCLEOTIDE SEQUENCE</scope>
</reference>
<dbReference type="GO" id="GO:0004930">
    <property type="term" value="F:G protein-coupled receptor activity"/>
    <property type="evidence" value="ECO:0007669"/>
    <property type="project" value="UniProtKB-KW"/>
</dbReference>
<evidence type="ECO:0000256" key="1">
    <source>
        <dbReference type="ARBA" id="ARBA00004141"/>
    </source>
</evidence>
<keyword evidence="8" id="KW-0807">Transducer</keyword>
<dbReference type="PROSITE" id="PS50262">
    <property type="entry name" value="G_PROTEIN_RECEP_F1_2"/>
    <property type="match status" value="1"/>
</dbReference>
<dbReference type="AlphaFoldDB" id="A0A1B6CHX8"/>
<dbReference type="Pfam" id="PF00001">
    <property type="entry name" value="7tm_1"/>
    <property type="match status" value="1"/>
</dbReference>
<feature type="transmembrane region" description="Helical" evidence="9">
    <location>
        <begin position="135"/>
        <end position="155"/>
    </location>
</feature>
<comment type="subcellular location">
    <subcellularLocation>
        <location evidence="1">Membrane</location>
        <topology evidence="1">Multi-pass membrane protein</topology>
    </subcellularLocation>
</comment>
<dbReference type="PANTHER" id="PTHR24243:SF233">
    <property type="entry name" value="THYROTROPIN-RELEASING HORMONE RECEPTOR"/>
    <property type="match status" value="1"/>
</dbReference>
<evidence type="ECO:0000256" key="7">
    <source>
        <dbReference type="ARBA" id="ARBA00023170"/>
    </source>
</evidence>
<dbReference type="PANTHER" id="PTHR24243">
    <property type="entry name" value="G-PROTEIN COUPLED RECEPTOR"/>
    <property type="match status" value="1"/>
</dbReference>
<evidence type="ECO:0000256" key="5">
    <source>
        <dbReference type="ARBA" id="ARBA00023040"/>
    </source>
</evidence>
<gene>
    <name evidence="11" type="ORF">g.40894</name>
</gene>
<evidence type="ECO:0000256" key="3">
    <source>
        <dbReference type="ARBA" id="ARBA00022692"/>
    </source>
</evidence>
<name>A0A1B6CHX8_9HEMI</name>
<evidence type="ECO:0000256" key="9">
    <source>
        <dbReference type="SAM" id="Phobius"/>
    </source>
</evidence>
<dbReference type="InterPro" id="IPR017452">
    <property type="entry name" value="GPCR_Rhodpsn_7TM"/>
</dbReference>
<feature type="transmembrane region" description="Helical" evidence="9">
    <location>
        <begin position="90"/>
        <end position="115"/>
    </location>
</feature>
<accession>A0A1B6CHX8</accession>
<protein>
    <recommendedName>
        <fullName evidence="10">G-protein coupled receptors family 1 profile domain-containing protein</fullName>
    </recommendedName>
</protein>
<evidence type="ECO:0000256" key="6">
    <source>
        <dbReference type="ARBA" id="ARBA00023136"/>
    </source>
</evidence>
<feature type="transmembrane region" description="Helical" evidence="9">
    <location>
        <begin position="41"/>
        <end position="69"/>
    </location>
</feature>
<dbReference type="Gene3D" id="1.20.1070.10">
    <property type="entry name" value="Rhodopsin 7-helix transmembrane proteins"/>
    <property type="match status" value="1"/>
</dbReference>
<dbReference type="GO" id="GO:0005886">
    <property type="term" value="C:plasma membrane"/>
    <property type="evidence" value="ECO:0007669"/>
    <property type="project" value="TreeGrafter"/>
</dbReference>
<keyword evidence="7" id="KW-0675">Receptor</keyword>
<keyword evidence="3 9" id="KW-0812">Transmembrane</keyword>
<dbReference type="InterPro" id="IPR000276">
    <property type="entry name" value="GPCR_Rhodpsn"/>
</dbReference>
<dbReference type="SUPFAM" id="SSF81321">
    <property type="entry name" value="Family A G protein-coupled receptor-like"/>
    <property type="match status" value="1"/>
</dbReference>
<evidence type="ECO:0000256" key="8">
    <source>
        <dbReference type="ARBA" id="ARBA00023224"/>
    </source>
</evidence>
<organism evidence="11">
    <name type="scientific">Clastoptera arizonana</name>
    <name type="common">Arizona spittle bug</name>
    <dbReference type="NCBI Taxonomy" id="38151"/>
    <lineage>
        <taxon>Eukaryota</taxon>
        <taxon>Metazoa</taxon>
        <taxon>Ecdysozoa</taxon>
        <taxon>Arthropoda</taxon>
        <taxon>Hexapoda</taxon>
        <taxon>Insecta</taxon>
        <taxon>Pterygota</taxon>
        <taxon>Neoptera</taxon>
        <taxon>Paraneoptera</taxon>
        <taxon>Hemiptera</taxon>
        <taxon>Auchenorrhyncha</taxon>
        <taxon>Cercopoidea</taxon>
        <taxon>Clastopteridae</taxon>
        <taxon>Clastoptera</taxon>
    </lineage>
</organism>
<keyword evidence="5" id="KW-0297">G-protein coupled receptor</keyword>
<proteinExistence type="inferred from homology"/>
<evidence type="ECO:0000256" key="4">
    <source>
        <dbReference type="ARBA" id="ARBA00022989"/>
    </source>
</evidence>